<organism evidence="2 3">
    <name type="scientific">Pseudocalidococcus azoricus BACA0444</name>
    <dbReference type="NCBI Taxonomy" id="2918990"/>
    <lineage>
        <taxon>Bacteria</taxon>
        <taxon>Bacillati</taxon>
        <taxon>Cyanobacteriota</taxon>
        <taxon>Cyanophyceae</taxon>
        <taxon>Acaryochloridales</taxon>
        <taxon>Thermosynechococcaceae</taxon>
        <taxon>Pseudocalidococcus</taxon>
        <taxon>Pseudocalidococcus azoricus</taxon>
    </lineage>
</organism>
<keyword evidence="3" id="KW-1185">Reference proteome</keyword>
<evidence type="ECO:0000313" key="3">
    <source>
        <dbReference type="Proteomes" id="UP001268256"/>
    </source>
</evidence>
<dbReference type="AlphaFoldDB" id="A0AAE4FSC4"/>
<gene>
    <name evidence="2" type="ORF">RIF25_06375</name>
</gene>
<protein>
    <submittedName>
        <fullName evidence="2">Uncharacterized protein</fullName>
    </submittedName>
</protein>
<dbReference type="EMBL" id="JAVMIP010000004">
    <property type="protein sequence ID" value="MDS3860432.1"/>
    <property type="molecule type" value="Genomic_DNA"/>
</dbReference>
<reference evidence="3" key="1">
    <citation type="submission" date="2023-07" db="EMBL/GenBank/DDBJ databases">
        <authorList>
            <person name="Luz R."/>
            <person name="Cordeiro R."/>
            <person name="Fonseca A."/>
            <person name="Goncalves V."/>
        </authorList>
    </citation>
    <scope>NUCLEOTIDE SEQUENCE [LARGE SCALE GENOMIC DNA]</scope>
    <source>
        <strain evidence="3">BACA0444</strain>
    </source>
</reference>
<feature type="region of interest" description="Disordered" evidence="1">
    <location>
        <begin position="1"/>
        <end position="67"/>
    </location>
</feature>
<evidence type="ECO:0000313" key="2">
    <source>
        <dbReference type="EMBL" id="MDS3860432.1"/>
    </source>
</evidence>
<sequence>MLQSSQGNVHHATARAEETPWGNLDTQDTQLGAYPSDYPHVAGDDPKSGTQMMNSPNQGDYYEFSEE</sequence>
<accession>A0AAE4FSC4</accession>
<comment type="caution">
    <text evidence="2">The sequence shown here is derived from an EMBL/GenBank/DDBJ whole genome shotgun (WGS) entry which is preliminary data.</text>
</comment>
<proteinExistence type="predicted"/>
<evidence type="ECO:0000256" key="1">
    <source>
        <dbReference type="SAM" id="MobiDB-lite"/>
    </source>
</evidence>
<feature type="compositionally biased region" description="Polar residues" evidence="1">
    <location>
        <begin position="48"/>
        <end position="58"/>
    </location>
</feature>
<name>A0AAE4FSC4_9CYAN</name>
<dbReference type="Proteomes" id="UP001268256">
    <property type="component" value="Unassembled WGS sequence"/>
</dbReference>